<dbReference type="InParanoid" id="A0A2P6NL81"/>
<protein>
    <submittedName>
        <fullName evidence="2">Uncharacterized protein</fullName>
    </submittedName>
</protein>
<dbReference type="Proteomes" id="UP000241769">
    <property type="component" value="Unassembled WGS sequence"/>
</dbReference>
<keyword evidence="3" id="KW-1185">Reference proteome</keyword>
<keyword evidence="1" id="KW-1133">Transmembrane helix</keyword>
<gene>
    <name evidence="2" type="ORF">PROFUN_07964</name>
</gene>
<dbReference type="AlphaFoldDB" id="A0A2P6NL81"/>
<name>A0A2P6NL81_9EUKA</name>
<evidence type="ECO:0000313" key="3">
    <source>
        <dbReference type="Proteomes" id="UP000241769"/>
    </source>
</evidence>
<proteinExistence type="predicted"/>
<feature type="transmembrane region" description="Helical" evidence="1">
    <location>
        <begin position="106"/>
        <end position="125"/>
    </location>
</feature>
<keyword evidence="1" id="KW-0812">Transmembrane</keyword>
<sequence length="129" mass="14376">MCVTHERIVWATHNIYTQQHINNNMSFSFWQVGDRLTYSRDIDQVLNAGVSVAQATAGWFVALAGGAVVWKAVGSLYEHLNQRDLVSRNKQADLDYDKIEKTGNLFATYGTAGTAISLSIAYYIAQSKK</sequence>
<evidence type="ECO:0000256" key="1">
    <source>
        <dbReference type="SAM" id="Phobius"/>
    </source>
</evidence>
<reference evidence="2 3" key="1">
    <citation type="journal article" date="2018" name="Genome Biol. Evol.">
        <title>Multiple Roots of Fruiting Body Formation in Amoebozoa.</title>
        <authorList>
            <person name="Hillmann F."/>
            <person name="Forbes G."/>
            <person name="Novohradska S."/>
            <person name="Ferling I."/>
            <person name="Riege K."/>
            <person name="Groth M."/>
            <person name="Westermann M."/>
            <person name="Marz M."/>
            <person name="Spaller T."/>
            <person name="Winckler T."/>
            <person name="Schaap P."/>
            <person name="Glockner G."/>
        </authorList>
    </citation>
    <scope>NUCLEOTIDE SEQUENCE [LARGE SCALE GENOMIC DNA]</scope>
    <source>
        <strain evidence="2 3">Jena</strain>
    </source>
</reference>
<evidence type="ECO:0000313" key="2">
    <source>
        <dbReference type="EMBL" id="PRP84714.1"/>
    </source>
</evidence>
<comment type="caution">
    <text evidence="2">The sequence shown here is derived from an EMBL/GenBank/DDBJ whole genome shotgun (WGS) entry which is preliminary data.</text>
</comment>
<dbReference type="EMBL" id="MDYQ01000058">
    <property type="protein sequence ID" value="PRP84714.1"/>
    <property type="molecule type" value="Genomic_DNA"/>
</dbReference>
<keyword evidence="1" id="KW-0472">Membrane</keyword>
<organism evidence="2 3">
    <name type="scientific">Planoprotostelium fungivorum</name>
    <dbReference type="NCBI Taxonomy" id="1890364"/>
    <lineage>
        <taxon>Eukaryota</taxon>
        <taxon>Amoebozoa</taxon>
        <taxon>Evosea</taxon>
        <taxon>Variosea</taxon>
        <taxon>Cavosteliida</taxon>
        <taxon>Cavosteliaceae</taxon>
        <taxon>Planoprotostelium</taxon>
    </lineage>
</organism>
<feature type="transmembrane region" description="Helical" evidence="1">
    <location>
        <begin position="45"/>
        <end position="70"/>
    </location>
</feature>
<accession>A0A2P6NL81</accession>